<evidence type="ECO:0000256" key="1">
    <source>
        <dbReference type="SAM" id="MobiDB-lite"/>
    </source>
</evidence>
<organism evidence="2 3">
    <name type="scientific">Abyssobacteria bacterium (strain SURF_5)</name>
    <dbReference type="NCBI Taxonomy" id="2093360"/>
    <lineage>
        <taxon>Bacteria</taxon>
        <taxon>Pseudomonadati</taxon>
        <taxon>Candidatus Hydrogenedentota</taxon>
        <taxon>Candidatus Abyssobacteria</taxon>
    </lineage>
</organism>
<gene>
    <name evidence="2" type="ORF">C4520_19080</name>
</gene>
<evidence type="ECO:0000313" key="3">
    <source>
        <dbReference type="Proteomes" id="UP000265882"/>
    </source>
</evidence>
<dbReference type="EMBL" id="QZKU01000128">
    <property type="protein sequence ID" value="RJP16120.1"/>
    <property type="molecule type" value="Genomic_DNA"/>
</dbReference>
<feature type="region of interest" description="Disordered" evidence="1">
    <location>
        <begin position="142"/>
        <end position="165"/>
    </location>
</feature>
<evidence type="ECO:0000313" key="2">
    <source>
        <dbReference type="EMBL" id="RJP16120.1"/>
    </source>
</evidence>
<sequence length="165" mass="17321">MLNNETNWENFMGKKTIRWLLAGIALVLFVVGVPLAQQVIATANASEPAKKQDVCSAHESKPMMSHPSVMMLGDNFVQVVPAGDSAIGVFLYDSSFNLIGGNQNEASLVFSLPDGTQKTVKIAVPDLAALQKKASGDACCATPGEHPNCPHAASGEQDAAAPSQN</sequence>
<dbReference type="AlphaFoldDB" id="A0A3A4NGK9"/>
<accession>A0A3A4NGK9</accession>
<comment type="caution">
    <text evidence="2">The sequence shown here is derived from an EMBL/GenBank/DDBJ whole genome shotgun (WGS) entry which is preliminary data.</text>
</comment>
<proteinExistence type="predicted"/>
<protein>
    <submittedName>
        <fullName evidence="2">Uncharacterized protein</fullName>
    </submittedName>
</protein>
<dbReference type="Proteomes" id="UP000265882">
    <property type="component" value="Unassembled WGS sequence"/>
</dbReference>
<reference evidence="2 3" key="1">
    <citation type="journal article" date="2017" name="ISME J.">
        <title>Energy and carbon metabolisms in a deep terrestrial subsurface fluid microbial community.</title>
        <authorList>
            <person name="Momper L."/>
            <person name="Jungbluth S.P."/>
            <person name="Lee M.D."/>
            <person name="Amend J.P."/>
        </authorList>
    </citation>
    <scope>NUCLEOTIDE SEQUENCE [LARGE SCALE GENOMIC DNA]</scope>
    <source>
        <strain evidence="2">SURF_5</strain>
    </source>
</reference>
<name>A0A3A4NGK9_ABYX5</name>